<protein>
    <recommendedName>
        <fullName evidence="4">Protein-L-isoaspartate O-methyltransferase</fullName>
        <ecNumber evidence="3">2.1.1.77</ecNumber>
    </recommendedName>
    <alternativeName>
        <fullName evidence="11">L-isoaspartyl protein carboxyl methyltransferase</fullName>
    </alternativeName>
    <alternativeName>
        <fullName evidence="9">Protein L-isoaspartyl methyltransferase</fullName>
    </alternativeName>
    <alternativeName>
        <fullName evidence="10">Protein-beta-aspartate methyltransferase</fullName>
    </alternativeName>
</protein>
<evidence type="ECO:0000256" key="4">
    <source>
        <dbReference type="ARBA" id="ARBA00013346"/>
    </source>
</evidence>
<evidence type="ECO:0000256" key="9">
    <source>
        <dbReference type="ARBA" id="ARBA00030757"/>
    </source>
</evidence>
<dbReference type="InterPro" id="IPR000682">
    <property type="entry name" value="PCMT"/>
</dbReference>
<evidence type="ECO:0000259" key="13">
    <source>
        <dbReference type="Pfam" id="PF14028"/>
    </source>
</evidence>
<evidence type="ECO:0000256" key="1">
    <source>
        <dbReference type="ARBA" id="ARBA00004496"/>
    </source>
</evidence>
<evidence type="ECO:0000256" key="7">
    <source>
        <dbReference type="ARBA" id="ARBA00022679"/>
    </source>
</evidence>
<evidence type="ECO:0000256" key="10">
    <source>
        <dbReference type="ARBA" id="ARBA00031323"/>
    </source>
</evidence>
<evidence type="ECO:0000256" key="6">
    <source>
        <dbReference type="ARBA" id="ARBA00022603"/>
    </source>
</evidence>
<dbReference type="Pfam" id="PF14028">
    <property type="entry name" value="Lant_dehydr_C"/>
    <property type="match status" value="1"/>
</dbReference>
<dbReference type="RefSeq" id="WP_380127739.1">
    <property type="nucleotide sequence ID" value="NZ_JBHSIU010000111.1"/>
</dbReference>
<keyword evidence="7" id="KW-0808">Transferase</keyword>
<evidence type="ECO:0000256" key="8">
    <source>
        <dbReference type="ARBA" id="ARBA00022691"/>
    </source>
</evidence>
<dbReference type="InterPro" id="IPR023809">
    <property type="entry name" value="Thiopep_bacteriocin_synth_dom"/>
</dbReference>
<dbReference type="Gene3D" id="3.40.50.150">
    <property type="entry name" value="Vaccinia Virus protein VP39"/>
    <property type="match status" value="1"/>
</dbReference>
<evidence type="ECO:0000256" key="12">
    <source>
        <dbReference type="SAM" id="MobiDB-lite"/>
    </source>
</evidence>
<keyword evidence="8" id="KW-0949">S-adenosyl-L-methionine</keyword>
<dbReference type="InterPro" id="IPR027573">
    <property type="entry name" value="Methyltran_FxLD"/>
</dbReference>
<evidence type="ECO:0000256" key="3">
    <source>
        <dbReference type="ARBA" id="ARBA00011890"/>
    </source>
</evidence>
<evidence type="ECO:0000256" key="2">
    <source>
        <dbReference type="ARBA" id="ARBA00005369"/>
    </source>
</evidence>
<keyword evidence="15" id="KW-1185">Reference proteome</keyword>
<dbReference type="GO" id="GO:0032259">
    <property type="term" value="P:methylation"/>
    <property type="evidence" value="ECO:0007669"/>
    <property type="project" value="UniProtKB-KW"/>
</dbReference>
<feature type="region of interest" description="Disordered" evidence="12">
    <location>
        <begin position="689"/>
        <end position="710"/>
    </location>
</feature>
<sequence length="722" mass="76683">MGHRIVTGHTNANGWRQLNLTFGTWQTAERDAADQLGPLLRGGEHDGVLDRWWFVRKGPAWRLRLQPAPSADTGRVAELIRHLTDVAAVTGLRDWAEVVYEPEVHRFGGAAAMDLAHTLFHADSRHLLGYLAGADRDHRVDHRRELGLVLATRLMRAAGQDWYEQGDIWVAVADHRAAASGDHADEPVPAQLAAVRQLILATVDTDTSPLCAAPGWPAAFEQAGAALADLAQRGGLTRGIRAILTDHVLFLFNRHGVAAADQHTLAAAARHVVFQREPAVDRPATAAGAATVAPVTTDATAAAAGAGAIEPAEPADAAASGGGVDDAGLRAALADDIRGRGTFRTPAVEAAFRTVRRHLFLPDVPLEVAYGTNPIVTKRDTDGASLSSASKPNLVAAMLEQLQAQPEQRVLEIGAATGINAALLAELVGPTGTVVTIELDEDLAAGARAALDRAGYPHVTVICGDGTLGHPPAAPYQRIIVTAEASDITAAWWDQLAPDGRIVAPVRLHGSGLTRSLGFALDDHGVLTSTHAEVCGFVPMRGTITTANSHVPLADGVALRTDPDDQPDHPSLSYALNHPAHAHRTGIQVHDDQPTQHLDLWLLTHATHPFARLSVTATARTLGLADPARRWAGAGIYRGGTIAYITAHPVTDTLDELGVTAHGPDAEKLAADLTDLLHQWDQHRPAQPTVTAHRRTNTDHASVPAPGVGEIVRPDTRFSVRW</sequence>
<evidence type="ECO:0000256" key="11">
    <source>
        <dbReference type="ARBA" id="ARBA00031350"/>
    </source>
</evidence>
<dbReference type="GO" id="GO:0008168">
    <property type="term" value="F:methyltransferase activity"/>
    <property type="evidence" value="ECO:0007669"/>
    <property type="project" value="UniProtKB-KW"/>
</dbReference>
<comment type="similarity">
    <text evidence="2">Belongs to the methyltransferase superfamily. L-isoaspartyl/D-aspartyl protein methyltransferase family.</text>
</comment>
<feature type="domain" description="Thiopeptide-type bacteriocin biosynthesis" evidence="13">
    <location>
        <begin position="15"/>
        <end position="272"/>
    </location>
</feature>
<dbReference type="NCBIfam" id="TIGR03891">
    <property type="entry name" value="thiopep_ocin"/>
    <property type="match status" value="1"/>
</dbReference>
<dbReference type="CDD" id="cd02440">
    <property type="entry name" value="AdoMet_MTases"/>
    <property type="match status" value="1"/>
</dbReference>
<proteinExistence type="inferred from homology"/>
<comment type="subcellular location">
    <subcellularLocation>
        <location evidence="1">Cytoplasm</location>
    </subcellularLocation>
</comment>
<comment type="caution">
    <text evidence="14">The sequence shown here is derived from an EMBL/GenBank/DDBJ whole genome shotgun (WGS) entry which is preliminary data.</text>
</comment>
<evidence type="ECO:0000313" key="15">
    <source>
        <dbReference type="Proteomes" id="UP001595912"/>
    </source>
</evidence>
<dbReference type="Pfam" id="PF01135">
    <property type="entry name" value="PCMT"/>
    <property type="match status" value="1"/>
</dbReference>
<dbReference type="InterPro" id="IPR029063">
    <property type="entry name" value="SAM-dependent_MTases_sf"/>
</dbReference>
<accession>A0ABV9WHJ0</accession>
<dbReference type="SUPFAM" id="SSF53335">
    <property type="entry name" value="S-adenosyl-L-methionine-dependent methyltransferases"/>
    <property type="match status" value="1"/>
</dbReference>
<dbReference type="EMBL" id="JBHSIU010000111">
    <property type="protein sequence ID" value="MFC5007090.1"/>
    <property type="molecule type" value="Genomic_DNA"/>
</dbReference>
<keyword evidence="6 14" id="KW-0489">Methyltransferase</keyword>
<dbReference type="PANTHER" id="PTHR11579:SF0">
    <property type="entry name" value="PROTEIN-L-ISOASPARTATE(D-ASPARTATE) O-METHYLTRANSFERASE"/>
    <property type="match status" value="1"/>
</dbReference>
<keyword evidence="5" id="KW-0963">Cytoplasm</keyword>
<gene>
    <name evidence="14" type="primary">fxlM</name>
    <name evidence="14" type="ORF">ACFPIJ_55960</name>
</gene>
<evidence type="ECO:0000313" key="14">
    <source>
        <dbReference type="EMBL" id="MFC5007090.1"/>
    </source>
</evidence>
<evidence type="ECO:0000256" key="5">
    <source>
        <dbReference type="ARBA" id="ARBA00022490"/>
    </source>
</evidence>
<dbReference type="EC" id="2.1.1.77" evidence="3"/>
<dbReference type="Proteomes" id="UP001595912">
    <property type="component" value="Unassembled WGS sequence"/>
</dbReference>
<dbReference type="NCBIfam" id="TIGR04364">
    <property type="entry name" value="methyltran_FxLD"/>
    <property type="match status" value="1"/>
</dbReference>
<organism evidence="14 15">
    <name type="scientific">Dactylosporangium cerinum</name>
    <dbReference type="NCBI Taxonomy" id="1434730"/>
    <lineage>
        <taxon>Bacteria</taxon>
        <taxon>Bacillati</taxon>
        <taxon>Actinomycetota</taxon>
        <taxon>Actinomycetes</taxon>
        <taxon>Micromonosporales</taxon>
        <taxon>Micromonosporaceae</taxon>
        <taxon>Dactylosporangium</taxon>
    </lineage>
</organism>
<name>A0ABV9WHJ0_9ACTN</name>
<reference evidence="15" key="1">
    <citation type="journal article" date="2019" name="Int. J. Syst. Evol. Microbiol.">
        <title>The Global Catalogue of Microorganisms (GCM) 10K type strain sequencing project: providing services to taxonomists for standard genome sequencing and annotation.</title>
        <authorList>
            <consortium name="The Broad Institute Genomics Platform"/>
            <consortium name="The Broad Institute Genome Sequencing Center for Infectious Disease"/>
            <person name="Wu L."/>
            <person name="Ma J."/>
        </authorList>
    </citation>
    <scope>NUCLEOTIDE SEQUENCE [LARGE SCALE GENOMIC DNA]</scope>
    <source>
        <strain evidence="15">CGMCC 4.7152</strain>
    </source>
</reference>
<dbReference type="PANTHER" id="PTHR11579">
    <property type="entry name" value="PROTEIN-L-ISOASPARTATE O-METHYLTRANSFERASE"/>
    <property type="match status" value="1"/>
</dbReference>